<comment type="similarity">
    <text evidence="1">Belongs to the beta type-B retroviral polymerase family. HERV class-II K(HML-2) pol subfamily.</text>
</comment>
<dbReference type="SUPFAM" id="SSF56672">
    <property type="entry name" value="DNA/RNA polymerases"/>
    <property type="match status" value="1"/>
</dbReference>
<evidence type="ECO:0000256" key="5">
    <source>
        <dbReference type="ARBA" id="ARBA00022722"/>
    </source>
</evidence>
<dbReference type="PROSITE" id="PS50878">
    <property type="entry name" value="RT_POL"/>
    <property type="match status" value="1"/>
</dbReference>
<dbReference type="GO" id="GO:0035613">
    <property type="term" value="F:RNA stem-loop binding"/>
    <property type="evidence" value="ECO:0007669"/>
    <property type="project" value="TreeGrafter"/>
</dbReference>
<keyword evidence="5" id="KW-0540">Nuclease</keyword>
<dbReference type="AlphaFoldDB" id="A0A7L0JGB3"/>
<dbReference type="EMBL" id="VXAH01000988">
    <property type="protein sequence ID" value="NXK43671.1"/>
    <property type="molecule type" value="Genomic_DNA"/>
</dbReference>
<feature type="domain" description="Reverse transcriptase" evidence="9">
    <location>
        <begin position="1"/>
        <end position="75"/>
    </location>
</feature>
<organism evidence="10 11">
    <name type="scientific">Piprites chloris</name>
    <name type="common">Wing-barred manakin</name>
    <dbReference type="NCBI Taxonomy" id="114369"/>
    <lineage>
        <taxon>Eukaryota</taxon>
        <taxon>Metazoa</taxon>
        <taxon>Chordata</taxon>
        <taxon>Craniata</taxon>
        <taxon>Vertebrata</taxon>
        <taxon>Euteleostomi</taxon>
        <taxon>Archelosauria</taxon>
        <taxon>Archosauria</taxon>
        <taxon>Dinosauria</taxon>
        <taxon>Saurischia</taxon>
        <taxon>Theropoda</taxon>
        <taxon>Coelurosauria</taxon>
        <taxon>Aves</taxon>
        <taxon>Neognathae</taxon>
        <taxon>Neoaves</taxon>
        <taxon>Telluraves</taxon>
        <taxon>Australaves</taxon>
        <taxon>Passeriformes</taxon>
        <taxon>Pipridae</taxon>
        <taxon>Piprites</taxon>
    </lineage>
</organism>
<keyword evidence="3" id="KW-0808">Transferase</keyword>
<dbReference type="InterPro" id="IPR043502">
    <property type="entry name" value="DNA/RNA_pol_sf"/>
</dbReference>
<evidence type="ECO:0000256" key="8">
    <source>
        <dbReference type="ARBA" id="ARBA00022918"/>
    </source>
</evidence>
<gene>
    <name evidence="10" type="primary">Ervk8_2</name>
    <name evidence="10" type="ORF">PIPCHL_R04260</name>
</gene>
<evidence type="ECO:0000259" key="9">
    <source>
        <dbReference type="PROSITE" id="PS50878"/>
    </source>
</evidence>
<dbReference type="Pfam" id="PF00078">
    <property type="entry name" value="RVT_1"/>
    <property type="match status" value="1"/>
</dbReference>
<proteinExistence type="inferred from homology"/>
<dbReference type="Pfam" id="PF06817">
    <property type="entry name" value="RVT_thumb"/>
    <property type="match status" value="1"/>
</dbReference>
<dbReference type="InterPro" id="IPR000477">
    <property type="entry name" value="RT_dom"/>
</dbReference>
<comment type="caution">
    <text evidence="10">The sequence shown here is derived from an EMBL/GenBank/DDBJ whole genome shotgun (WGS) entry which is preliminary data.</text>
</comment>
<keyword evidence="4" id="KW-0548">Nucleotidyltransferase</keyword>
<dbReference type="EC" id="3.1.26.4" evidence="2"/>
<evidence type="ECO:0000256" key="3">
    <source>
        <dbReference type="ARBA" id="ARBA00022679"/>
    </source>
</evidence>
<keyword evidence="6" id="KW-0255">Endonuclease</keyword>
<dbReference type="InterPro" id="IPR010661">
    <property type="entry name" value="RVT_thumb"/>
</dbReference>
<keyword evidence="8" id="KW-0695">RNA-directed DNA polymerase</keyword>
<accession>A0A7L0JGB3</accession>
<sequence>LCQLYVSNILSPMQYKFPQVIIFHYMDDILICAKEKSVVQKALNSTLSALNSKHFHIAPEEIQWDAPWKYLGWKISESAITPQQVTIKRSVHTLNDLQKLLGSINWLSLVLGITTNELHPLFSLLKGDPDLSSPWSHTVDAEKALQAVEDKISERQSHR</sequence>
<name>A0A7L0JGB3_PIPCL</name>
<dbReference type="GO" id="GO:0003964">
    <property type="term" value="F:RNA-directed DNA polymerase activity"/>
    <property type="evidence" value="ECO:0007669"/>
    <property type="project" value="UniProtKB-KW"/>
</dbReference>
<evidence type="ECO:0000313" key="10">
    <source>
        <dbReference type="EMBL" id="NXK43671.1"/>
    </source>
</evidence>
<keyword evidence="7" id="KW-0378">Hydrolase</keyword>
<evidence type="ECO:0000256" key="6">
    <source>
        <dbReference type="ARBA" id="ARBA00022759"/>
    </source>
</evidence>
<evidence type="ECO:0000256" key="1">
    <source>
        <dbReference type="ARBA" id="ARBA00010879"/>
    </source>
</evidence>
<evidence type="ECO:0000313" key="11">
    <source>
        <dbReference type="Proteomes" id="UP000520962"/>
    </source>
</evidence>
<protein>
    <recommendedName>
        <fullName evidence="2">ribonuclease H</fullName>
        <ecNumber evidence="2">3.1.26.4</ecNumber>
    </recommendedName>
</protein>
<reference evidence="10 11" key="1">
    <citation type="submission" date="2019-09" db="EMBL/GenBank/DDBJ databases">
        <title>Bird 10,000 Genomes (B10K) Project - Family phase.</title>
        <authorList>
            <person name="Zhang G."/>
        </authorList>
    </citation>
    <scope>NUCLEOTIDE SEQUENCE [LARGE SCALE GENOMIC DNA]</scope>
    <source>
        <strain evidence="10">B10K-DU-007-02</strain>
        <tissue evidence="10">Mixed tissue sample</tissue>
    </source>
</reference>
<dbReference type="Gene3D" id="3.30.70.270">
    <property type="match status" value="2"/>
</dbReference>
<keyword evidence="11" id="KW-1185">Reference proteome</keyword>
<evidence type="ECO:0000256" key="2">
    <source>
        <dbReference type="ARBA" id="ARBA00012180"/>
    </source>
</evidence>
<dbReference type="PANTHER" id="PTHR41694:SF3">
    <property type="entry name" value="RNA-DIRECTED DNA POLYMERASE-RELATED"/>
    <property type="match status" value="1"/>
</dbReference>
<dbReference type="InterPro" id="IPR043128">
    <property type="entry name" value="Rev_trsase/Diguanyl_cyclase"/>
</dbReference>
<dbReference type="Proteomes" id="UP000520962">
    <property type="component" value="Unassembled WGS sequence"/>
</dbReference>
<feature type="non-terminal residue" evidence="10">
    <location>
        <position position="1"/>
    </location>
</feature>
<dbReference type="GO" id="GO:0004523">
    <property type="term" value="F:RNA-DNA hybrid ribonuclease activity"/>
    <property type="evidence" value="ECO:0007669"/>
    <property type="project" value="UniProtKB-EC"/>
</dbReference>
<evidence type="ECO:0000256" key="4">
    <source>
        <dbReference type="ARBA" id="ARBA00022695"/>
    </source>
</evidence>
<feature type="non-terminal residue" evidence="10">
    <location>
        <position position="159"/>
    </location>
</feature>
<evidence type="ECO:0000256" key="7">
    <source>
        <dbReference type="ARBA" id="ARBA00022801"/>
    </source>
</evidence>
<dbReference type="PANTHER" id="PTHR41694">
    <property type="entry name" value="ENDOGENOUS RETROVIRUS GROUP K MEMBER POL PROTEIN"/>
    <property type="match status" value="1"/>
</dbReference>